<dbReference type="GO" id="GO:0004197">
    <property type="term" value="F:cysteine-type endopeptidase activity"/>
    <property type="evidence" value="ECO:0007669"/>
    <property type="project" value="InterPro"/>
</dbReference>
<evidence type="ECO:0000313" key="4">
    <source>
        <dbReference type="EMBL" id="CAJ1946998.1"/>
    </source>
</evidence>
<dbReference type="Proteomes" id="UP001295423">
    <property type="component" value="Unassembled WGS sequence"/>
</dbReference>
<dbReference type="AlphaFoldDB" id="A0AAD2JGA9"/>
<feature type="compositionally biased region" description="Acidic residues" evidence="2">
    <location>
        <begin position="363"/>
        <end position="380"/>
    </location>
</feature>
<feature type="domain" description="Peptidase C14 caspase" evidence="3">
    <location>
        <begin position="151"/>
        <end position="345"/>
    </location>
</feature>
<dbReference type="InterPro" id="IPR050452">
    <property type="entry name" value="Metacaspase"/>
</dbReference>
<dbReference type="EMBL" id="CAKOGP040001722">
    <property type="protein sequence ID" value="CAJ1946998.1"/>
    <property type="molecule type" value="Genomic_DNA"/>
</dbReference>
<dbReference type="Pfam" id="PF00656">
    <property type="entry name" value="Peptidase_C14"/>
    <property type="match status" value="1"/>
</dbReference>
<protein>
    <recommendedName>
        <fullName evidence="3">Peptidase C14 caspase domain-containing protein</fullName>
    </recommendedName>
</protein>
<gene>
    <name evidence="4" type="ORF">CYCCA115_LOCUS10933</name>
</gene>
<feature type="compositionally biased region" description="Basic residues" evidence="2">
    <location>
        <begin position="385"/>
        <end position="398"/>
    </location>
</feature>
<feature type="compositionally biased region" description="Basic residues" evidence="2">
    <location>
        <begin position="332"/>
        <end position="341"/>
    </location>
</feature>
<comment type="caution">
    <text evidence="4">The sequence shown here is derived from an EMBL/GenBank/DDBJ whole genome shotgun (WGS) entry which is preliminary data.</text>
</comment>
<evidence type="ECO:0000259" key="3">
    <source>
        <dbReference type="Pfam" id="PF00656"/>
    </source>
</evidence>
<dbReference type="InterPro" id="IPR011600">
    <property type="entry name" value="Pept_C14_caspase"/>
</dbReference>
<accession>A0AAD2JGA9</accession>
<evidence type="ECO:0000256" key="1">
    <source>
        <dbReference type="ARBA" id="ARBA00009005"/>
    </source>
</evidence>
<evidence type="ECO:0000313" key="5">
    <source>
        <dbReference type="Proteomes" id="UP001295423"/>
    </source>
</evidence>
<dbReference type="GO" id="GO:0005737">
    <property type="term" value="C:cytoplasm"/>
    <property type="evidence" value="ECO:0007669"/>
    <property type="project" value="TreeGrafter"/>
</dbReference>
<keyword evidence="5" id="KW-1185">Reference proteome</keyword>
<dbReference type="PANTHER" id="PTHR48104">
    <property type="entry name" value="METACASPASE-4"/>
    <property type="match status" value="1"/>
</dbReference>
<dbReference type="SUPFAM" id="SSF52129">
    <property type="entry name" value="Caspase-like"/>
    <property type="match status" value="1"/>
</dbReference>
<dbReference type="InterPro" id="IPR029030">
    <property type="entry name" value="Caspase-like_dom_sf"/>
</dbReference>
<feature type="region of interest" description="Disordered" evidence="2">
    <location>
        <begin position="314"/>
        <end position="398"/>
    </location>
</feature>
<reference evidence="4" key="1">
    <citation type="submission" date="2023-08" db="EMBL/GenBank/DDBJ databases">
        <authorList>
            <person name="Audoor S."/>
            <person name="Bilcke G."/>
        </authorList>
    </citation>
    <scope>NUCLEOTIDE SEQUENCE</scope>
</reference>
<dbReference type="PANTHER" id="PTHR48104:SF30">
    <property type="entry name" value="METACASPASE-1"/>
    <property type="match status" value="1"/>
</dbReference>
<proteinExistence type="inferred from homology"/>
<dbReference type="Gene3D" id="3.40.50.12660">
    <property type="match status" value="2"/>
</dbReference>
<comment type="similarity">
    <text evidence="1">Belongs to the peptidase C14B family.</text>
</comment>
<evidence type="ECO:0000256" key="2">
    <source>
        <dbReference type="SAM" id="MobiDB-lite"/>
    </source>
</evidence>
<sequence length="398" mass="44423">MIGLKAVISEGSSLSAFSDRLIKPQVTIVDYTVAAMSSFEEDVESAIPAMFYMFAGADDSQTAADIPNIDAFDLPDPDGKSGGACTSALLQALYRDEGEENVTYTWLQTLEIMREKIEDMGLTQLPQLLSSRPIDVNEELCIVPPECEGIKRALLVGINYVDEENKLSGCHNDVRNMKYYLMDYLGFERQNMLILEDDDLHHFPTKQLILDGFRTLAQVSQPGDIIFIHFSGHGSKVVDRESNGGDSFDEVLIPGDYRDSGPIFNDEIYHLFVTQVQAGVHVVAVIDCCHSGTAVDLPYLCQAGEEEIHIDDAFKMPVDGSGGIKERSMKTSGKKKKKKKKDKDSGEEAPKKKKKKKKKPVEGEEDAPQDDEYAEEEREPDSDKKKKKRFFGFGKKKK</sequence>
<dbReference type="GO" id="GO:0006508">
    <property type="term" value="P:proteolysis"/>
    <property type="evidence" value="ECO:0007669"/>
    <property type="project" value="InterPro"/>
</dbReference>
<organism evidence="4 5">
    <name type="scientific">Cylindrotheca closterium</name>
    <dbReference type="NCBI Taxonomy" id="2856"/>
    <lineage>
        <taxon>Eukaryota</taxon>
        <taxon>Sar</taxon>
        <taxon>Stramenopiles</taxon>
        <taxon>Ochrophyta</taxon>
        <taxon>Bacillariophyta</taxon>
        <taxon>Bacillariophyceae</taxon>
        <taxon>Bacillariophycidae</taxon>
        <taxon>Bacillariales</taxon>
        <taxon>Bacillariaceae</taxon>
        <taxon>Cylindrotheca</taxon>
    </lineage>
</organism>
<name>A0AAD2JGA9_9STRA</name>